<feature type="non-terminal residue" evidence="1">
    <location>
        <position position="126"/>
    </location>
</feature>
<gene>
    <name evidence="2" type="ORF">JXQ802_LOCUS52993</name>
    <name evidence="1" type="ORF">PYM288_LOCUS36627</name>
</gene>
<protein>
    <submittedName>
        <fullName evidence="1">Uncharacterized protein</fullName>
    </submittedName>
</protein>
<comment type="caution">
    <text evidence="1">The sequence shown here is derived from an EMBL/GenBank/DDBJ whole genome shotgun (WGS) entry which is preliminary data.</text>
</comment>
<evidence type="ECO:0000313" key="4">
    <source>
        <dbReference type="Proteomes" id="UP000663870"/>
    </source>
</evidence>
<evidence type="ECO:0000313" key="1">
    <source>
        <dbReference type="EMBL" id="CAF1452997.1"/>
    </source>
</evidence>
<keyword evidence="4" id="KW-1185">Reference proteome</keyword>
<name>A0A815PT85_9BILA</name>
<evidence type="ECO:0000313" key="2">
    <source>
        <dbReference type="EMBL" id="CAF1639599.1"/>
    </source>
</evidence>
<sequence length="126" mass="14752">MTEEILLIGIKTEKLLAVTWANDNNSLYFVSISSSSEEENNLHKTEWKDVIRYRQRKSTDNSTIHRIDITRKNRRIFVRINTITNINFHIGELLFVSTENKLIFISVSAIVENPNVFEIYSINLHN</sequence>
<dbReference type="EMBL" id="CAJNOH010007241">
    <property type="protein sequence ID" value="CAF1452997.1"/>
    <property type="molecule type" value="Genomic_DNA"/>
</dbReference>
<evidence type="ECO:0000313" key="3">
    <source>
        <dbReference type="Proteomes" id="UP000663854"/>
    </source>
</evidence>
<reference evidence="1" key="1">
    <citation type="submission" date="2021-02" db="EMBL/GenBank/DDBJ databases">
        <authorList>
            <person name="Nowell W R."/>
        </authorList>
    </citation>
    <scope>NUCLEOTIDE SEQUENCE</scope>
</reference>
<dbReference type="EMBL" id="CAJNOL010008885">
    <property type="protein sequence ID" value="CAF1639599.1"/>
    <property type="molecule type" value="Genomic_DNA"/>
</dbReference>
<organism evidence="1 3">
    <name type="scientific">Rotaria sordida</name>
    <dbReference type="NCBI Taxonomy" id="392033"/>
    <lineage>
        <taxon>Eukaryota</taxon>
        <taxon>Metazoa</taxon>
        <taxon>Spiralia</taxon>
        <taxon>Gnathifera</taxon>
        <taxon>Rotifera</taxon>
        <taxon>Eurotatoria</taxon>
        <taxon>Bdelloidea</taxon>
        <taxon>Philodinida</taxon>
        <taxon>Philodinidae</taxon>
        <taxon>Rotaria</taxon>
    </lineage>
</organism>
<proteinExistence type="predicted"/>
<accession>A0A815PT85</accession>
<dbReference type="Proteomes" id="UP000663870">
    <property type="component" value="Unassembled WGS sequence"/>
</dbReference>
<dbReference type="Proteomes" id="UP000663854">
    <property type="component" value="Unassembled WGS sequence"/>
</dbReference>
<dbReference type="AlphaFoldDB" id="A0A815PT85"/>